<dbReference type="InterPro" id="IPR013766">
    <property type="entry name" value="Thioredoxin_domain"/>
</dbReference>
<sequence length="111" mass="12686">MKKYTDVNTLEHVDHFIANHPLALLFISRTGCSVCHGLLPQVQELLEDYPEVQMGHVNADELEAIAGHFSIFTVPVILLFGDGKEYLREARIVHMDLFEEKLSKIYEGFLE</sequence>
<dbReference type="RefSeq" id="WP_382398446.1">
    <property type="nucleotide sequence ID" value="NZ_JBHTNH010000007.1"/>
</dbReference>
<organism evidence="2 3">
    <name type="scientific">Lentibacillus salinarum</name>
    <dbReference type="NCBI Taxonomy" id="446820"/>
    <lineage>
        <taxon>Bacteria</taxon>
        <taxon>Bacillati</taxon>
        <taxon>Bacillota</taxon>
        <taxon>Bacilli</taxon>
        <taxon>Bacillales</taxon>
        <taxon>Bacillaceae</taxon>
        <taxon>Lentibacillus</taxon>
    </lineage>
</organism>
<protein>
    <submittedName>
        <fullName evidence="2">Thioredoxin family protein</fullName>
    </submittedName>
</protein>
<dbReference type="Proteomes" id="UP001597178">
    <property type="component" value="Unassembled WGS sequence"/>
</dbReference>
<reference evidence="3" key="1">
    <citation type="journal article" date="2019" name="Int. J. Syst. Evol. Microbiol.">
        <title>The Global Catalogue of Microorganisms (GCM) 10K type strain sequencing project: providing services to taxonomists for standard genome sequencing and annotation.</title>
        <authorList>
            <consortium name="The Broad Institute Genomics Platform"/>
            <consortium name="The Broad Institute Genome Sequencing Center for Infectious Disease"/>
            <person name="Wu L."/>
            <person name="Ma J."/>
        </authorList>
    </citation>
    <scope>NUCLEOTIDE SEQUENCE [LARGE SCALE GENOMIC DNA]</scope>
    <source>
        <strain evidence="3">CCUG 54822</strain>
    </source>
</reference>
<feature type="domain" description="Thioredoxin" evidence="1">
    <location>
        <begin position="14"/>
        <end position="85"/>
    </location>
</feature>
<dbReference type="InterPro" id="IPR036249">
    <property type="entry name" value="Thioredoxin-like_sf"/>
</dbReference>
<dbReference type="EMBL" id="JBHTNH010000007">
    <property type="protein sequence ID" value="MFD1361149.1"/>
    <property type="molecule type" value="Genomic_DNA"/>
</dbReference>
<evidence type="ECO:0000313" key="2">
    <source>
        <dbReference type="EMBL" id="MFD1361149.1"/>
    </source>
</evidence>
<evidence type="ECO:0000259" key="1">
    <source>
        <dbReference type="Pfam" id="PF00085"/>
    </source>
</evidence>
<dbReference type="Pfam" id="PF00085">
    <property type="entry name" value="Thioredoxin"/>
    <property type="match status" value="1"/>
</dbReference>
<dbReference type="Gene3D" id="3.40.30.10">
    <property type="entry name" value="Glutaredoxin"/>
    <property type="match status" value="1"/>
</dbReference>
<proteinExistence type="predicted"/>
<gene>
    <name evidence="2" type="ORF">ACFQ4A_05620</name>
</gene>
<evidence type="ECO:0000313" key="3">
    <source>
        <dbReference type="Proteomes" id="UP001597178"/>
    </source>
</evidence>
<dbReference type="SUPFAM" id="SSF52833">
    <property type="entry name" value="Thioredoxin-like"/>
    <property type="match status" value="1"/>
</dbReference>
<keyword evidence="3" id="KW-1185">Reference proteome</keyword>
<comment type="caution">
    <text evidence="2">The sequence shown here is derived from an EMBL/GenBank/DDBJ whole genome shotgun (WGS) entry which is preliminary data.</text>
</comment>
<dbReference type="CDD" id="cd02947">
    <property type="entry name" value="TRX_family"/>
    <property type="match status" value="1"/>
</dbReference>
<name>A0ABW3ZSB2_9BACI</name>
<accession>A0ABW3ZSB2</accession>